<evidence type="ECO:0000313" key="1">
    <source>
        <dbReference type="EMBL" id="EPX59279.1"/>
    </source>
</evidence>
<proteinExistence type="predicted"/>
<keyword evidence="2" id="KW-1185">Reference proteome</keyword>
<dbReference type="EMBL" id="ANAH02000018">
    <property type="protein sequence ID" value="EPX59279.1"/>
    <property type="molecule type" value="Genomic_DNA"/>
</dbReference>
<organism evidence="1 2">
    <name type="scientific">Cystobacter fuscus (strain ATCC 25194 / DSM 2262 / NBRC 100088 / M29)</name>
    <dbReference type="NCBI Taxonomy" id="1242864"/>
    <lineage>
        <taxon>Bacteria</taxon>
        <taxon>Pseudomonadati</taxon>
        <taxon>Myxococcota</taxon>
        <taxon>Myxococcia</taxon>
        <taxon>Myxococcales</taxon>
        <taxon>Cystobacterineae</taxon>
        <taxon>Archangiaceae</taxon>
        <taxon>Cystobacter</taxon>
    </lineage>
</organism>
<dbReference type="Proteomes" id="UP000011682">
    <property type="component" value="Unassembled WGS sequence"/>
</dbReference>
<sequence>MQWLTRRASVQSVAIELGDESASSFVTMFRKALSDAGD</sequence>
<dbReference type="AlphaFoldDB" id="S9QD62"/>
<reference evidence="1" key="1">
    <citation type="submission" date="2013-05" db="EMBL/GenBank/DDBJ databases">
        <title>Genome assembly of Cystobacter fuscus DSM 2262.</title>
        <authorList>
            <person name="Sharma G."/>
            <person name="Khatri I."/>
            <person name="Kaur C."/>
            <person name="Mayilraj S."/>
            <person name="Subramanian S."/>
        </authorList>
    </citation>
    <scope>NUCLEOTIDE SEQUENCE [LARGE SCALE GENOMIC DNA]</scope>
    <source>
        <strain evidence="1">DSM 2262</strain>
    </source>
</reference>
<gene>
    <name evidence="1" type="ORF">D187_003183</name>
</gene>
<accession>S9QD62</accession>
<protein>
    <recommendedName>
        <fullName evidence="3">HTH araC/xylS-type domain-containing protein</fullName>
    </recommendedName>
</protein>
<evidence type="ECO:0008006" key="3">
    <source>
        <dbReference type="Google" id="ProtNLM"/>
    </source>
</evidence>
<name>S9QD62_CYSF2</name>
<evidence type="ECO:0000313" key="2">
    <source>
        <dbReference type="Proteomes" id="UP000011682"/>
    </source>
</evidence>
<comment type="caution">
    <text evidence="1">The sequence shown here is derived from an EMBL/GenBank/DDBJ whole genome shotgun (WGS) entry which is preliminary data.</text>
</comment>